<accession>A0A2N4UTW6</accession>
<keyword evidence="5 6" id="KW-0238">DNA-binding</keyword>
<evidence type="ECO:0000313" key="9">
    <source>
        <dbReference type="Proteomes" id="UP000234420"/>
    </source>
</evidence>
<evidence type="ECO:0000256" key="1">
    <source>
        <dbReference type="ARBA" id="ARBA00022649"/>
    </source>
</evidence>
<evidence type="ECO:0000256" key="3">
    <source>
        <dbReference type="ARBA" id="ARBA00022679"/>
    </source>
</evidence>
<keyword evidence="4" id="KW-0548">Nucleotidyltransferase</keyword>
<comment type="caution">
    <text evidence="8">The sequence shown here is derived from an EMBL/GenBank/DDBJ whole genome shotgun (WGS) entry which is preliminary data.</text>
</comment>
<sequence length="216" mass="25086">MSNIKSFIATHKIEEVLHFSTNHGLVGMASLNAIISRDQIKDMDPNSPLYALNAKNAKFRSDPEWIEYVNLSISRINSSFFRFSRTWKRAPYDYWIILSFKPEILEHQNVVFSTTNNIYHRSCIRKQGIDGLKNCFADSVISKNNTRITRTKDLPLNWTTCPEAEVLYYKTLSLDYLNCIYVEDNDTYDQVVTTLFALTDKTDFNVIINQDKFKGL</sequence>
<organism evidence="8 9">
    <name type="scientific">Photobacterium carnosum</name>
    <dbReference type="NCBI Taxonomy" id="2023717"/>
    <lineage>
        <taxon>Bacteria</taxon>
        <taxon>Pseudomonadati</taxon>
        <taxon>Pseudomonadota</taxon>
        <taxon>Gammaproteobacteria</taxon>
        <taxon>Vibrionales</taxon>
        <taxon>Vibrionaceae</taxon>
        <taxon>Photobacterium</taxon>
    </lineage>
</organism>
<evidence type="ECO:0000256" key="4">
    <source>
        <dbReference type="ARBA" id="ARBA00022695"/>
    </source>
</evidence>
<dbReference type="EMBL" id="NPIB01000006">
    <property type="protein sequence ID" value="PLC58454.1"/>
    <property type="molecule type" value="Genomic_DNA"/>
</dbReference>
<evidence type="ECO:0000256" key="2">
    <source>
        <dbReference type="ARBA" id="ARBA00022676"/>
    </source>
</evidence>
<feature type="domain" description="DarT" evidence="7">
    <location>
        <begin position="14"/>
        <end position="214"/>
    </location>
</feature>
<dbReference type="Proteomes" id="UP000234420">
    <property type="component" value="Unassembled WGS sequence"/>
</dbReference>
<evidence type="ECO:0000256" key="5">
    <source>
        <dbReference type="ARBA" id="ARBA00023125"/>
    </source>
</evidence>
<dbReference type="GO" id="GO:0016757">
    <property type="term" value="F:glycosyltransferase activity"/>
    <property type="evidence" value="ECO:0007669"/>
    <property type="project" value="UniProtKB-KW"/>
</dbReference>
<comment type="caution">
    <text evidence="6">Lacks conserved residue(s) required for the propagation of feature annotation.</text>
</comment>
<protein>
    <recommendedName>
        <fullName evidence="7">DarT domain-containing protein</fullName>
    </recommendedName>
</protein>
<evidence type="ECO:0000259" key="7">
    <source>
        <dbReference type="PROSITE" id="PS52018"/>
    </source>
</evidence>
<keyword evidence="2" id="KW-0328">Glycosyltransferase</keyword>
<dbReference type="RefSeq" id="WP_101768210.1">
    <property type="nucleotide sequence ID" value="NZ_BPPU01000001.1"/>
</dbReference>
<comment type="similarity">
    <text evidence="6">Belongs to the DarT ADP-ribosyltransferase family.</text>
</comment>
<dbReference type="Pfam" id="PF14487">
    <property type="entry name" value="DarT"/>
    <property type="match status" value="1"/>
</dbReference>
<keyword evidence="3" id="KW-0808">Transferase</keyword>
<dbReference type="GO" id="GO:0016779">
    <property type="term" value="F:nucleotidyltransferase activity"/>
    <property type="evidence" value="ECO:0007669"/>
    <property type="project" value="UniProtKB-KW"/>
</dbReference>
<gene>
    <name evidence="8" type="ORF">CIK00_07090</name>
</gene>
<evidence type="ECO:0000256" key="6">
    <source>
        <dbReference type="PROSITE-ProRule" id="PRU01362"/>
    </source>
</evidence>
<name>A0A2N4UTW6_9GAMM</name>
<reference evidence="8 9" key="1">
    <citation type="journal article" date="2018" name="Syst. Appl. Microbiol.">
        <title>Photobacterium carnosum sp. nov., isolated from spoiled modified atmosphere packaged poultry meat.</title>
        <authorList>
            <person name="Hilgarth M."/>
            <person name="Fuertes S."/>
            <person name="Ehrmann M."/>
            <person name="Vogel R.F."/>
        </authorList>
    </citation>
    <scope>NUCLEOTIDE SEQUENCE [LARGE SCALE GENOMIC DNA]</scope>
    <source>
        <strain evidence="8 9">TMW 2.2021</strain>
    </source>
</reference>
<dbReference type="GO" id="GO:0003677">
    <property type="term" value="F:DNA binding"/>
    <property type="evidence" value="ECO:0007669"/>
    <property type="project" value="UniProtKB-UniRule"/>
</dbReference>
<evidence type="ECO:0000313" key="8">
    <source>
        <dbReference type="EMBL" id="PLC58454.1"/>
    </source>
</evidence>
<keyword evidence="1 6" id="KW-1277">Toxin-antitoxin system</keyword>
<proteinExistence type="inferred from homology"/>
<dbReference type="InterPro" id="IPR029494">
    <property type="entry name" value="DarT"/>
</dbReference>
<dbReference type="AlphaFoldDB" id="A0A2N4UTW6"/>
<keyword evidence="9" id="KW-1185">Reference proteome</keyword>
<dbReference type="PROSITE" id="PS52018">
    <property type="entry name" value="DART"/>
    <property type="match status" value="1"/>
</dbReference>